<comment type="catalytic activity">
    <reaction evidence="5">
        <text>glycyl-tRNA(Gly) + acetyl-CoA = N-acetylglycyl-tRNA(Gly) + CoA + H(+)</text>
        <dbReference type="Rhea" id="RHEA:81867"/>
        <dbReference type="Rhea" id="RHEA-COMP:9683"/>
        <dbReference type="Rhea" id="RHEA-COMP:19766"/>
        <dbReference type="ChEBI" id="CHEBI:15378"/>
        <dbReference type="ChEBI" id="CHEBI:57287"/>
        <dbReference type="ChEBI" id="CHEBI:57288"/>
        <dbReference type="ChEBI" id="CHEBI:78522"/>
        <dbReference type="ChEBI" id="CHEBI:232036"/>
    </reaction>
</comment>
<organism evidence="8">
    <name type="scientific">uncultured Mycobacterium sp</name>
    <dbReference type="NCBI Taxonomy" id="171292"/>
    <lineage>
        <taxon>Bacteria</taxon>
        <taxon>Bacillati</taxon>
        <taxon>Actinomycetota</taxon>
        <taxon>Actinomycetes</taxon>
        <taxon>Mycobacteriales</taxon>
        <taxon>Mycobacteriaceae</taxon>
        <taxon>Mycobacterium</taxon>
        <taxon>environmental samples</taxon>
    </lineage>
</organism>
<dbReference type="GO" id="GO:0016747">
    <property type="term" value="F:acyltransferase activity, transferring groups other than amino-acyl groups"/>
    <property type="evidence" value="ECO:0007669"/>
    <property type="project" value="InterPro"/>
</dbReference>
<dbReference type="AlphaFoldDB" id="A0A1Y5PG34"/>
<keyword evidence="1" id="KW-0678">Repressor</keyword>
<dbReference type="SUPFAM" id="SSF55729">
    <property type="entry name" value="Acyl-CoA N-acyltransferases (Nat)"/>
    <property type="match status" value="1"/>
</dbReference>
<dbReference type="Pfam" id="PF00583">
    <property type="entry name" value="Acetyltransf_1"/>
    <property type="match status" value="1"/>
</dbReference>
<evidence type="ECO:0000313" key="8">
    <source>
        <dbReference type="EMBL" id="SBS77687.1"/>
    </source>
</evidence>
<dbReference type="PANTHER" id="PTHR36449">
    <property type="entry name" value="ACETYLTRANSFERASE-RELATED"/>
    <property type="match status" value="1"/>
</dbReference>
<keyword evidence="4" id="KW-0012">Acyltransferase</keyword>
<dbReference type="PANTHER" id="PTHR36449:SF1">
    <property type="entry name" value="ACETYLTRANSFERASE"/>
    <property type="match status" value="1"/>
</dbReference>
<dbReference type="InterPro" id="IPR000182">
    <property type="entry name" value="GNAT_dom"/>
</dbReference>
<evidence type="ECO:0000256" key="2">
    <source>
        <dbReference type="ARBA" id="ARBA00022649"/>
    </source>
</evidence>
<evidence type="ECO:0000256" key="4">
    <source>
        <dbReference type="ARBA" id="ARBA00023315"/>
    </source>
</evidence>
<dbReference type="CDD" id="cd04301">
    <property type="entry name" value="NAT_SF"/>
    <property type="match status" value="1"/>
</dbReference>
<dbReference type="PROSITE" id="PS51186">
    <property type="entry name" value="GNAT"/>
    <property type="match status" value="1"/>
</dbReference>
<gene>
    <name evidence="8" type="ORF">MHPYR_470021</name>
</gene>
<protein>
    <submittedName>
        <fullName evidence="8">GCN5-related N-acetyltransferase</fullName>
    </submittedName>
</protein>
<sequence length="176" mass="19475">MTAQDSAKPSKPEKLSKAHDRTGFESGATELDEWLQKYSWQNQRANNATTYVTTFDGRVVGYYAITVAGYERSAAPEAIAKRAPESVPCFLLARLAVDVEWQGRGLGWGLLENGIRRALTLTQSVAAPALLVHARDDTARDFYLHHAEFQPSPVDPLHLFLPMKAIAARYQSLTDG</sequence>
<keyword evidence="2" id="KW-1277">Toxin-antitoxin system</keyword>
<dbReference type="InterPro" id="IPR016181">
    <property type="entry name" value="Acyl_CoA_acyltransferase"/>
</dbReference>
<evidence type="ECO:0000259" key="7">
    <source>
        <dbReference type="PROSITE" id="PS51186"/>
    </source>
</evidence>
<proteinExistence type="predicted"/>
<evidence type="ECO:0000256" key="6">
    <source>
        <dbReference type="SAM" id="MobiDB-lite"/>
    </source>
</evidence>
<feature type="compositionally biased region" description="Basic and acidic residues" evidence="6">
    <location>
        <begin position="8"/>
        <end position="22"/>
    </location>
</feature>
<evidence type="ECO:0000256" key="3">
    <source>
        <dbReference type="ARBA" id="ARBA00022679"/>
    </source>
</evidence>
<accession>A0A1Y5PG34</accession>
<dbReference type="Gene3D" id="3.40.630.30">
    <property type="match status" value="1"/>
</dbReference>
<reference evidence="8" key="1">
    <citation type="submission" date="2016-03" db="EMBL/GenBank/DDBJ databases">
        <authorList>
            <person name="Ploux O."/>
        </authorList>
    </citation>
    <scope>NUCLEOTIDE SEQUENCE</scope>
    <source>
        <strain evidence="8">UC10</strain>
    </source>
</reference>
<feature type="region of interest" description="Disordered" evidence="6">
    <location>
        <begin position="1"/>
        <end position="22"/>
    </location>
</feature>
<evidence type="ECO:0000256" key="5">
    <source>
        <dbReference type="ARBA" id="ARBA00049880"/>
    </source>
</evidence>
<evidence type="ECO:0000256" key="1">
    <source>
        <dbReference type="ARBA" id="ARBA00022491"/>
    </source>
</evidence>
<name>A0A1Y5PG34_9MYCO</name>
<keyword evidence="3 8" id="KW-0808">Transferase</keyword>
<feature type="domain" description="N-acetyltransferase" evidence="7">
    <location>
        <begin position="2"/>
        <end position="168"/>
    </location>
</feature>
<dbReference type="EMBL" id="FLQS01000042">
    <property type="protein sequence ID" value="SBS77687.1"/>
    <property type="molecule type" value="Genomic_DNA"/>
</dbReference>